<dbReference type="OrthoDB" id="9773293at2"/>
<dbReference type="EMBL" id="QKXH01000006">
    <property type="protein sequence ID" value="PZX93287.1"/>
    <property type="molecule type" value="Genomic_DNA"/>
</dbReference>
<dbReference type="InterPro" id="IPR000073">
    <property type="entry name" value="AB_hydrolase_1"/>
</dbReference>
<organism evidence="2 3">
    <name type="scientific">Flavobacterium aquariorum</name>
    <dbReference type="NCBI Taxonomy" id="2217670"/>
    <lineage>
        <taxon>Bacteria</taxon>
        <taxon>Pseudomonadati</taxon>
        <taxon>Bacteroidota</taxon>
        <taxon>Flavobacteriia</taxon>
        <taxon>Flavobacteriales</taxon>
        <taxon>Flavobacteriaceae</taxon>
        <taxon>Flavobacterium</taxon>
    </lineage>
</organism>
<keyword evidence="2" id="KW-0378">Hydrolase</keyword>
<dbReference type="GO" id="GO:0016020">
    <property type="term" value="C:membrane"/>
    <property type="evidence" value="ECO:0007669"/>
    <property type="project" value="TreeGrafter"/>
</dbReference>
<dbReference type="InterPro" id="IPR029058">
    <property type="entry name" value="AB_hydrolase_fold"/>
</dbReference>
<dbReference type="PANTHER" id="PTHR43798:SF5">
    <property type="entry name" value="MONOACYLGLYCEROL LIPASE ABHD6"/>
    <property type="match status" value="1"/>
</dbReference>
<dbReference type="PANTHER" id="PTHR43798">
    <property type="entry name" value="MONOACYLGLYCEROL LIPASE"/>
    <property type="match status" value="1"/>
</dbReference>
<evidence type="ECO:0000313" key="3">
    <source>
        <dbReference type="Proteomes" id="UP000249177"/>
    </source>
</evidence>
<gene>
    <name evidence="2" type="ORF">DOS84_10485</name>
</gene>
<dbReference type="Proteomes" id="UP000249177">
    <property type="component" value="Unassembled WGS sequence"/>
</dbReference>
<evidence type="ECO:0000259" key="1">
    <source>
        <dbReference type="Pfam" id="PF00561"/>
    </source>
</evidence>
<dbReference type="RefSeq" id="WP_111410077.1">
    <property type="nucleotide sequence ID" value="NZ_QKXH01000006.1"/>
</dbReference>
<dbReference type="Gene3D" id="3.40.50.1820">
    <property type="entry name" value="alpha/beta hydrolase"/>
    <property type="match status" value="1"/>
</dbReference>
<comment type="caution">
    <text evidence="2">The sequence shown here is derived from an EMBL/GenBank/DDBJ whole genome shotgun (WGS) entry which is preliminary data.</text>
</comment>
<keyword evidence="3" id="KW-1185">Reference proteome</keyword>
<sequence>MKPANIFLTVTAVQTDANDAVNSKTQFAETKGKKIAYRSIGNGDSIILVNRFRGTLDTWDPLFLDSLAENFNLVTFDYTGIGSSSGTLPTDIVDVATDVKDLAEFLNLKSIAILGWSYGGLVAQIATLQYPELISHAILVGTNPPGHNEIPLEQAFLDCALKPINDFNDEVILFFEPNSDASVKAAKLSHDRIAKRIDVSKIPSTMDVFQLYFAGGAGLREDNLKFRDQLKTTKTPLLVISGDHDISFAVENWFALLRELATTQIIVFPHTGHAPQHQFPELSAKYISNFIQLTAK</sequence>
<name>A0A2W7UDL8_9FLAO</name>
<dbReference type="GO" id="GO:0047372">
    <property type="term" value="F:monoacylglycerol lipase activity"/>
    <property type="evidence" value="ECO:0007669"/>
    <property type="project" value="TreeGrafter"/>
</dbReference>
<feature type="domain" description="AB hydrolase-1" evidence="1">
    <location>
        <begin position="47"/>
        <end position="278"/>
    </location>
</feature>
<dbReference type="InterPro" id="IPR050266">
    <property type="entry name" value="AB_hydrolase_sf"/>
</dbReference>
<dbReference type="GO" id="GO:0046464">
    <property type="term" value="P:acylglycerol catabolic process"/>
    <property type="evidence" value="ECO:0007669"/>
    <property type="project" value="TreeGrafter"/>
</dbReference>
<evidence type="ECO:0000313" key="2">
    <source>
        <dbReference type="EMBL" id="PZX93287.1"/>
    </source>
</evidence>
<dbReference type="Pfam" id="PF00561">
    <property type="entry name" value="Abhydrolase_1"/>
    <property type="match status" value="1"/>
</dbReference>
<accession>A0A2W7UDL8</accession>
<proteinExistence type="predicted"/>
<dbReference type="PRINTS" id="PR00111">
    <property type="entry name" value="ABHYDROLASE"/>
</dbReference>
<dbReference type="AlphaFoldDB" id="A0A2W7UDL8"/>
<reference evidence="2 3" key="1">
    <citation type="submission" date="2018-06" db="EMBL/GenBank/DDBJ databases">
        <title>Flavobacterium sp IMCC34762, genome.</title>
        <authorList>
            <person name="Joung Y."/>
            <person name="Cho J."/>
            <person name="Song J."/>
        </authorList>
    </citation>
    <scope>NUCLEOTIDE SEQUENCE [LARGE SCALE GENOMIC DNA]</scope>
    <source>
        <strain evidence="2 3">IMCC34762</strain>
    </source>
</reference>
<protein>
    <submittedName>
        <fullName evidence="2">Alpha/beta hydrolase</fullName>
    </submittedName>
</protein>
<dbReference type="SUPFAM" id="SSF53474">
    <property type="entry name" value="alpha/beta-Hydrolases"/>
    <property type="match status" value="1"/>
</dbReference>